<dbReference type="InterPro" id="IPR000182">
    <property type="entry name" value="GNAT_dom"/>
</dbReference>
<organism evidence="2 3">
    <name type="scientific">Streptomyces beijiangensis</name>
    <dbReference type="NCBI Taxonomy" id="163361"/>
    <lineage>
        <taxon>Bacteria</taxon>
        <taxon>Bacillati</taxon>
        <taxon>Actinomycetota</taxon>
        <taxon>Actinomycetes</taxon>
        <taxon>Kitasatosporales</taxon>
        <taxon>Streptomycetaceae</taxon>
        <taxon>Streptomyces</taxon>
    </lineage>
</organism>
<dbReference type="Gene3D" id="3.40.630.30">
    <property type="match status" value="1"/>
</dbReference>
<sequence length="317" mass="34788">MPAVTTPSHPSDAPGELIVRALADTEADARLFRSLDDPGLVGRVITGVGWSSLREGGDYRPEWSWVALRDGTVVARAAWWGGPDDTEPILLNLFDFAGGEDEAGAELLRRAPHSLEYELILPAGWRELPEVRTAGEARIAAAEAAGMKVLVERFRYEWTPASGLPERPGRLEFRPEPDDEVVLDVLRKVHSVTLDAHALKAIEESGIDRAAQEELDYFHWWPSPREWLRLAYTPAGELVGIQVPAYNTTVPIVGFIGVVPEQRGHGYAYDLLVECTNFLAEQGAQSVAGATDQGNFPMAANFTKAGHPVVQERIHLV</sequence>
<dbReference type="Pfam" id="PF00583">
    <property type="entry name" value="Acetyltransf_1"/>
    <property type="match status" value="1"/>
</dbReference>
<accession>A0A939FI58</accession>
<dbReference type="SUPFAM" id="SSF55729">
    <property type="entry name" value="Acyl-CoA N-acyltransferases (Nat)"/>
    <property type="match status" value="1"/>
</dbReference>
<dbReference type="CDD" id="cd04301">
    <property type="entry name" value="NAT_SF"/>
    <property type="match status" value="1"/>
</dbReference>
<comment type="caution">
    <text evidence="2">The sequence shown here is derived from an EMBL/GenBank/DDBJ whole genome shotgun (WGS) entry which is preliminary data.</text>
</comment>
<dbReference type="Proteomes" id="UP000664167">
    <property type="component" value="Unassembled WGS sequence"/>
</dbReference>
<dbReference type="GO" id="GO:0016747">
    <property type="term" value="F:acyltransferase activity, transferring groups other than amino-acyl groups"/>
    <property type="evidence" value="ECO:0007669"/>
    <property type="project" value="InterPro"/>
</dbReference>
<gene>
    <name evidence="2" type="ORF">J0695_38435</name>
</gene>
<dbReference type="InterPro" id="IPR016181">
    <property type="entry name" value="Acyl_CoA_acyltransferase"/>
</dbReference>
<evidence type="ECO:0000259" key="1">
    <source>
        <dbReference type="PROSITE" id="PS51186"/>
    </source>
</evidence>
<dbReference type="PROSITE" id="PS51186">
    <property type="entry name" value="GNAT"/>
    <property type="match status" value="1"/>
</dbReference>
<dbReference type="EMBL" id="JAFLRJ010000698">
    <property type="protein sequence ID" value="MBO0517590.1"/>
    <property type="molecule type" value="Genomic_DNA"/>
</dbReference>
<feature type="domain" description="N-acetyltransferase" evidence="1">
    <location>
        <begin position="187"/>
        <end position="317"/>
    </location>
</feature>
<evidence type="ECO:0000313" key="3">
    <source>
        <dbReference type="Proteomes" id="UP000664167"/>
    </source>
</evidence>
<dbReference type="AlphaFoldDB" id="A0A939FI58"/>
<name>A0A939FI58_9ACTN</name>
<evidence type="ECO:0000313" key="2">
    <source>
        <dbReference type="EMBL" id="MBO0517590.1"/>
    </source>
</evidence>
<keyword evidence="3" id="KW-1185">Reference proteome</keyword>
<proteinExistence type="predicted"/>
<protein>
    <submittedName>
        <fullName evidence="2">GNAT family N-acetyltransferase</fullName>
    </submittedName>
</protein>
<reference evidence="2" key="1">
    <citation type="submission" date="2021-03" db="EMBL/GenBank/DDBJ databases">
        <title>Streptomyces poriferae sp. nov., a novel marine sponge-derived Actinobacteria species with anti-MRSA activity.</title>
        <authorList>
            <person name="Sandoval-Powers M."/>
            <person name="Kralova S."/>
            <person name="Nguyen G.-S."/>
            <person name="Fawwal D."/>
            <person name="Degnes K."/>
            <person name="Klinkenberg G."/>
            <person name="Sletta H."/>
            <person name="Wentzel A."/>
            <person name="Liles M.R."/>
        </authorList>
    </citation>
    <scope>NUCLEOTIDE SEQUENCE</scope>
    <source>
        <strain evidence="2">DSM 41794</strain>
    </source>
</reference>